<keyword evidence="3" id="KW-1003">Cell membrane</keyword>
<evidence type="ECO:0000256" key="1">
    <source>
        <dbReference type="ARBA" id="ARBA00004413"/>
    </source>
</evidence>
<evidence type="ECO:0000313" key="11">
    <source>
        <dbReference type="Proteomes" id="UP000657918"/>
    </source>
</evidence>
<feature type="domain" description="SOSEKI DIX-like" evidence="9">
    <location>
        <begin position="52"/>
        <end position="140"/>
    </location>
</feature>
<dbReference type="OrthoDB" id="1280899at2759"/>
<sequence>MLRITLNTVQGAGFHVIMETTRMKKYNRQLSPERAKVWTERSPKYQQQNRKVAVVYYLCKNRQLEHPHFIEVPLSSPDGLYLRDVIARLNVLRGRGMASLYSWSSKRSYKNGFVWHDLCEDDLILPAHGNEYVLKGSELFEESNSDHFSPVGTIKMQNLKLLPEPASSRSQDDSSSASSLNGKDTKHSQEDEISPPLQHPGSSGVSPESTAGKNSTWNGSLSLTEYKVYKSDGFANASTQTEENVSRSKSRETRTRGVSTDDASLEQECNEDFQNRLPCVKENSEICENSVSSSPSSSGGKTETLESLIRADVNKINSFRIIEEEDIRMPNNARLKATNMLMQLISCGSISVKDHSFGLVPTYRPRFSHSKFPSPFYSTSIMLGEFDCLSENPRVMGLRLEEKEHFSGSLIDTKMVDGGDGLASLKRSSSYNANRLTSLQPLLLFCVKFFVYHLKRIHNVNQWSYLLSFQFNVVWRDPIMLIVAPPSLTYYFPCTVFVNSEVTCIVPSSYSVGIQKLQTFTEQSSKKLYRMCKQPDSVEDNGESPSGHSECISRSLKASLSKQPHSESLRSPVSDKPRNSSDGADGSQVIRYSSANGGGGGGSKRITEPVPLKKQAKKLGSFREERVIQIEES</sequence>
<feature type="compositionally biased region" description="Polar residues" evidence="8">
    <location>
        <begin position="200"/>
        <end position="216"/>
    </location>
</feature>
<keyword evidence="11" id="KW-1185">Reference proteome</keyword>
<keyword evidence="6" id="KW-0131">Cell cycle</keyword>
<evidence type="ECO:0000256" key="8">
    <source>
        <dbReference type="SAM" id="MobiDB-lite"/>
    </source>
</evidence>
<feature type="region of interest" description="Disordered" evidence="8">
    <location>
        <begin position="535"/>
        <end position="633"/>
    </location>
</feature>
<feature type="compositionally biased region" description="Basic and acidic residues" evidence="8">
    <location>
        <begin position="564"/>
        <end position="579"/>
    </location>
</feature>
<comment type="subcellular location">
    <subcellularLocation>
        <location evidence="1">Cell membrane</location>
        <topology evidence="1">Peripheral membrane protein</topology>
        <orientation evidence="1">Cytoplasmic side</orientation>
    </subcellularLocation>
</comment>
<dbReference type="PANTHER" id="PTHR31083">
    <property type="entry name" value="UPSTREAM OF FLC PROTEIN (DUF966)"/>
    <property type="match status" value="1"/>
</dbReference>
<comment type="caution">
    <text evidence="10">The sequence shown here is derived from an EMBL/GenBank/DDBJ whole genome shotgun (WGS) entry which is preliminary data.</text>
</comment>
<dbReference type="PANTHER" id="PTHR31083:SF6">
    <property type="entry name" value="PROTEIN SOSEKI 3"/>
    <property type="match status" value="1"/>
</dbReference>
<evidence type="ECO:0000256" key="4">
    <source>
        <dbReference type="ARBA" id="ARBA00022618"/>
    </source>
</evidence>
<evidence type="ECO:0000313" key="10">
    <source>
        <dbReference type="EMBL" id="KAF9684798.1"/>
    </source>
</evidence>
<dbReference type="GO" id="GO:0051258">
    <property type="term" value="P:protein polymerization"/>
    <property type="evidence" value="ECO:0007669"/>
    <property type="project" value="UniProtKB-ARBA"/>
</dbReference>
<accession>A0A835KA71</accession>
<feature type="compositionally biased region" description="Basic and acidic residues" evidence="8">
    <location>
        <begin position="621"/>
        <end position="633"/>
    </location>
</feature>
<feature type="compositionally biased region" description="Low complexity" evidence="8">
    <location>
        <begin position="166"/>
        <end position="179"/>
    </location>
</feature>
<dbReference type="Pfam" id="PF06136">
    <property type="entry name" value="SOK"/>
    <property type="match status" value="1"/>
</dbReference>
<dbReference type="InterPro" id="IPR010369">
    <property type="entry name" value="SOK"/>
</dbReference>
<evidence type="ECO:0000256" key="5">
    <source>
        <dbReference type="ARBA" id="ARBA00023136"/>
    </source>
</evidence>
<comment type="similarity">
    <text evidence="7">Belongs to the SOSEKI family.</text>
</comment>
<feature type="region of interest" description="Disordered" evidence="8">
    <location>
        <begin position="237"/>
        <end position="263"/>
    </location>
</feature>
<keyword evidence="2" id="KW-0217">Developmental protein</keyword>
<dbReference type="InterPro" id="IPR048351">
    <property type="entry name" value="SOK_DIX"/>
</dbReference>
<gene>
    <name evidence="10" type="ORF">SADUNF_Sadunf04G0156000</name>
</gene>
<evidence type="ECO:0000256" key="7">
    <source>
        <dbReference type="ARBA" id="ARBA00024211"/>
    </source>
</evidence>
<name>A0A835KA71_9ROSI</name>
<dbReference type="GO" id="GO:2000067">
    <property type="term" value="P:regulation of root morphogenesis"/>
    <property type="evidence" value="ECO:0007669"/>
    <property type="project" value="UniProtKB-ARBA"/>
</dbReference>
<dbReference type="GO" id="GO:0090708">
    <property type="term" value="P:specification of plant organ axis polarity"/>
    <property type="evidence" value="ECO:0007669"/>
    <property type="project" value="UniProtKB-ARBA"/>
</dbReference>
<feature type="compositionally biased region" description="Basic and acidic residues" evidence="8">
    <location>
        <begin position="244"/>
        <end position="255"/>
    </location>
</feature>
<protein>
    <recommendedName>
        <fullName evidence="9">SOSEKI DIX-like domain-containing protein</fullName>
    </recommendedName>
</protein>
<dbReference type="GO" id="GO:0005886">
    <property type="term" value="C:plasma membrane"/>
    <property type="evidence" value="ECO:0007669"/>
    <property type="project" value="UniProtKB-SubCell"/>
</dbReference>
<evidence type="ECO:0000256" key="2">
    <source>
        <dbReference type="ARBA" id="ARBA00022473"/>
    </source>
</evidence>
<evidence type="ECO:0000256" key="6">
    <source>
        <dbReference type="ARBA" id="ARBA00023306"/>
    </source>
</evidence>
<proteinExistence type="inferred from homology"/>
<keyword evidence="5" id="KW-0472">Membrane</keyword>
<dbReference type="Proteomes" id="UP000657918">
    <property type="component" value="Chromosome 4"/>
</dbReference>
<dbReference type="AlphaFoldDB" id="A0A835KA71"/>
<organism evidence="10 11">
    <name type="scientific">Salix dunnii</name>
    <dbReference type="NCBI Taxonomy" id="1413687"/>
    <lineage>
        <taxon>Eukaryota</taxon>
        <taxon>Viridiplantae</taxon>
        <taxon>Streptophyta</taxon>
        <taxon>Embryophyta</taxon>
        <taxon>Tracheophyta</taxon>
        <taxon>Spermatophyta</taxon>
        <taxon>Magnoliopsida</taxon>
        <taxon>eudicotyledons</taxon>
        <taxon>Gunneridae</taxon>
        <taxon>Pentapetalae</taxon>
        <taxon>rosids</taxon>
        <taxon>fabids</taxon>
        <taxon>Malpighiales</taxon>
        <taxon>Salicaceae</taxon>
        <taxon>Saliceae</taxon>
        <taxon>Salix</taxon>
    </lineage>
</organism>
<reference evidence="10 11" key="1">
    <citation type="submission" date="2020-10" db="EMBL/GenBank/DDBJ databases">
        <title>Plant Genome Project.</title>
        <authorList>
            <person name="Zhang R.-G."/>
        </authorList>
    </citation>
    <scope>NUCLEOTIDE SEQUENCE [LARGE SCALE GENOMIC DNA]</scope>
    <source>
        <strain evidence="10">FAFU-HL-1</strain>
        <tissue evidence="10">Leaf</tissue>
    </source>
</reference>
<keyword evidence="4" id="KW-0132">Cell division</keyword>
<evidence type="ECO:0000256" key="3">
    <source>
        <dbReference type="ARBA" id="ARBA00022475"/>
    </source>
</evidence>
<dbReference type="GO" id="GO:0051302">
    <property type="term" value="P:regulation of cell division"/>
    <property type="evidence" value="ECO:0007669"/>
    <property type="project" value="UniProtKB-ARBA"/>
</dbReference>
<dbReference type="GO" id="GO:0051301">
    <property type="term" value="P:cell division"/>
    <property type="evidence" value="ECO:0007669"/>
    <property type="project" value="UniProtKB-KW"/>
</dbReference>
<feature type="region of interest" description="Disordered" evidence="8">
    <location>
        <begin position="164"/>
        <end position="216"/>
    </location>
</feature>
<dbReference type="EMBL" id="JADGMS010000004">
    <property type="protein sequence ID" value="KAF9684798.1"/>
    <property type="molecule type" value="Genomic_DNA"/>
</dbReference>
<evidence type="ECO:0000259" key="9">
    <source>
        <dbReference type="Pfam" id="PF06136"/>
    </source>
</evidence>